<keyword evidence="3" id="KW-0804">Transcription</keyword>
<dbReference type="STRING" id="860235.AOZ06_18970"/>
<dbReference type="SUPFAM" id="SSF52317">
    <property type="entry name" value="Class I glutamine amidotransferase-like"/>
    <property type="match status" value="1"/>
</dbReference>
<dbReference type="InterPro" id="IPR052158">
    <property type="entry name" value="INH-QAR"/>
</dbReference>
<reference evidence="5 6" key="1">
    <citation type="submission" date="2015-07" db="EMBL/GenBank/DDBJ databases">
        <title>Genome sequencing of Kibdelosporangium phytohabitans.</title>
        <authorList>
            <person name="Qin S."/>
            <person name="Xing K."/>
        </authorList>
    </citation>
    <scope>NUCLEOTIDE SEQUENCE [LARGE SCALE GENOMIC DNA]</scope>
    <source>
        <strain evidence="5 6">KLBMP1111</strain>
    </source>
</reference>
<keyword evidence="2" id="KW-0238">DNA-binding</keyword>
<dbReference type="OrthoDB" id="3992151at2"/>
<dbReference type="InterPro" id="IPR018060">
    <property type="entry name" value="HTH_AraC"/>
</dbReference>
<feature type="domain" description="HTH araC/xylS-type" evidence="4">
    <location>
        <begin position="218"/>
        <end position="316"/>
    </location>
</feature>
<dbReference type="InterPro" id="IPR009057">
    <property type="entry name" value="Homeodomain-like_sf"/>
</dbReference>
<keyword evidence="6" id="KW-1185">Reference proteome</keyword>
<dbReference type="PANTHER" id="PTHR43130">
    <property type="entry name" value="ARAC-FAMILY TRANSCRIPTIONAL REGULATOR"/>
    <property type="match status" value="1"/>
</dbReference>
<dbReference type="RefSeq" id="WP_054290628.1">
    <property type="nucleotide sequence ID" value="NZ_CP012752.1"/>
</dbReference>
<accession>A0A0N9HU66</accession>
<evidence type="ECO:0000259" key="4">
    <source>
        <dbReference type="PROSITE" id="PS01124"/>
    </source>
</evidence>
<dbReference type="Proteomes" id="UP000063699">
    <property type="component" value="Chromosome"/>
</dbReference>
<dbReference type="PROSITE" id="PS01124">
    <property type="entry name" value="HTH_ARAC_FAMILY_2"/>
    <property type="match status" value="1"/>
</dbReference>
<keyword evidence="1" id="KW-0805">Transcription regulation</keyword>
<dbReference type="InterPro" id="IPR029062">
    <property type="entry name" value="Class_I_gatase-like"/>
</dbReference>
<dbReference type="EMBL" id="CP012752">
    <property type="protein sequence ID" value="ALG08721.1"/>
    <property type="molecule type" value="Genomic_DNA"/>
</dbReference>
<dbReference type="InterPro" id="IPR002818">
    <property type="entry name" value="DJ-1/PfpI"/>
</dbReference>
<evidence type="ECO:0000313" key="6">
    <source>
        <dbReference type="Proteomes" id="UP000063699"/>
    </source>
</evidence>
<dbReference type="CDD" id="cd03137">
    <property type="entry name" value="GATase1_AraC_1"/>
    <property type="match status" value="1"/>
</dbReference>
<dbReference type="Pfam" id="PF12833">
    <property type="entry name" value="HTH_18"/>
    <property type="match status" value="1"/>
</dbReference>
<evidence type="ECO:0000256" key="2">
    <source>
        <dbReference type="ARBA" id="ARBA00023125"/>
    </source>
</evidence>
<evidence type="ECO:0000256" key="1">
    <source>
        <dbReference type="ARBA" id="ARBA00023015"/>
    </source>
</evidence>
<organism evidence="5 6">
    <name type="scientific">Kibdelosporangium phytohabitans</name>
    <dbReference type="NCBI Taxonomy" id="860235"/>
    <lineage>
        <taxon>Bacteria</taxon>
        <taxon>Bacillati</taxon>
        <taxon>Actinomycetota</taxon>
        <taxon>Actinomycetes</taxon>
        <taxon>Pseudonocardiales</taxon>
        <taxon>Pseudonocardiaceae</taxon>
        <taxon>Kibdelosporangium</taxon>
    </lineage>
</organism>
<dbReference type="PROSITE" id="PS00041">
    <property type="entry name" value="HTH_ARAC_FAMILY_1"/>
    <property type="match status" value="1"/>
</dbReference>
<dbReference type="InterPro" id="IPR018062">
    <property type="entry name" value="HTH_AraC-typ_CS"/>
</dbReference>
<dbReference type="SMART" id="SM00342">
    <property type="entry name" value="HTH_ARAC"/>
    <property type="match status" value="1"/>
</dbReference>
<dbReference type="Gene3D" id="1.10.10.60">
    <property type="entry name" value="Homeodomain-like"/>
    <property type="match status" value="1"/>
</dbReference>
<dbReference type="Pfam" id="PF01965">
    <property type="entry name" value="DJ-1_PfpI"/>
    <property type="match status" value="1"/>
</dbReference>
<dbReference type="GO" id="GO:0043565">
    <property type="term" value="F:sequence-specific DNA binding"/>
    <property type="evidence" value="ECO:0007669"/>
    <property type="project" value="InterPro"/>
</dbReference>
<protein>
    <submittedName>
        <fullName evidence="5">AraC family transcriptional regulator</fullName>
    </submittedName>
</protein>
<dbReference type="SUPFAM" id="SSF46689">
    <property type="entry name" value="Homeodomain-like"/>
    <property type="match status" value="2"/>
</dbReference>
<evidence type="ECO:0000313" key="5">
    <source>
        <dbReference type="EMBL" id="ALG08721.1"/>
    </source>
</evidence>
<proteinExistence type="predicted"/>
<dbReference type="GO" id="GO:0003700">
    <property type="term" value="F:DNA-binding transcription factor activity"/>
    <property type="evidence" value="ECO:0007669"/>
    <property type="project" value="InterPro"/>
</dbReference>
<dbReference type="PANTHER" id="PTHR43130:SF3">
    <property type="entry name" value="HTH-TYPE TRANSCRIPTIONAL REGULATOR RV1931C"/>
    <property type="match status" value="1"/>
</dbReference>
<name>A0A0N9HU66_9PSEU</name>
<dbReference type="Gene3D" id="3.40.50.880">
    <property type="match status" value="1"/>
</dbReference>
<dbReference type="KEGG" id="kphy:AOZ06_18970"/>
<gene>
    <name evidence="5" type="ORF">AOZ06_18970</name>
</gene>
<sequence length="324" mass="34810">MSRDMSTVAVVMFDGAPLFETSVPISVYGVNRCAPDAPGFTLLAVAAEPGPVNTTGGIQMHAPHSLDAIKDAGIVVVPSWRDPRERPPEPVLEALREAHADGALIVGLCLGAFVLAAAGLLDGRRASTHWAFAPALAAAYPQVQVDASVLYVDDGDVVTSAGTTAGIDACLHVVRRLWGPAAATSIARTMVTPPQRSGGQAQYIDQPVPERAEDDELSRAMAYAVEHLDEVIEVESLAGHVHLSRRTFDRRFRATTGVSPLQWLLHQRILRAQQLLEHTDLPVDAIARQVGLSSAVSLRPPFRRVVGVSPQEYRATFRMAGIDR</sequence>
<evidence type="ECO:0000256" key="3">
    <source>
        <dbReference type="ARBA" id="ARBA00023163"/>
    </source>
</evidence>
<dbReference type="AlphaFoldDB" id="A0A0N9HU66"/>